<evidence type="ECO:0000313" key="2">
    <source>
        <dbReference type="Proteomes" id="UP000199645"/>
    </source>
</evidence>
<name>A0A1I2G515_9ACTN</name>
<dbReference type="OrthoDB" id="3424160at2"/>
<dbReference type="InterPro" id="IPR013785">
    <property type="entry name" value="Aldolase_TIM"/>
</dbReference>
<reference evidence="1 2" key="1">
    <citation type="submission" date="2016-10" db="EMBL/GenBank/DDBJ databases">
        <authorList>
            <person name="de Groot N.N."/>
        </authorList>
    </citation>
    <scope>NUCLEOTIDE SEQUENCE [LARGE SCALE GENOMIC DNA]</scope>
    <source>
        <strain evidence="1 2">DSM 43019</strain>
    </source>
</reference>
<dbReference type="Pfam" id="PF05853">
    <property type="entry name" value="BKACE"/>
    <property type="match status" value="1"/>
</dbReference>
<dbReference type="STRING" id="35752.SAMN05421541_106235"/>
<proteinExistence type="predicted"/>
<protein>
    <submittedName>
        <fullName evidence="1">Uncharacterized conserved protein, DUF849 family</fullName>
    </submittedName>
</protein>
<sequence length="260" mass="25828">MRSRIERLKACLNGGRRSDEHPAVPITAGELAAEAVAAVAAGAEALHVHPRDRAGAESLAAVEVAAAVGAVRRACRGVPVGVTTGLWIAGGDPGRRLAAVAAWAGLPATARPDFASVNVGEPGFAALAEVLQGVGVEVEAGVWSVADARALAAAGLPGGAATPTGRPAWARVLVEVIGAPAGAAVAVADAILAELDALGVAGPRLLHGEDAGCWPLVAHAARRGLPTRIGLEDTLTGPRGEPVTGNADLVRHALTVRAAG</sequence>
<dbReference type="AlphaFoldDB" id="A0A1I2G515"/>
<evidence type="ECO:0000313" key="1">
    <source>
        <dbReference type="EMBL" id="SFF12735.1"/>
    </source>
</evidence>
<dbReference type="RefSeq" id="WP_093615198.1">
    <property type="nucleotide sequence ID" value="NZ_BOMT01000023.1"/>
</dbReference>
<dbReference type="GO" id="GO:0043720">
    <property type="term" value="F:3-keto-5-aminohexanoate cleavage activity"/>
    <property type="evidence" value="ECO:0007669"/>
    <property type="project" value="InterPro"/>
</dbReference>
<dbReference type="PANTHER" id="PTHR37418">
    <property type="entry name" value="3-KETO-5-AMINOHEXANOATE CLEAVAGE ENZYME-RELATED"/>
    <property type="match status" value="1"/>
</dbReference>
<keyword evidence="2" id="KW-1185">Reference proteome</keyword>
<gene>
    <name evidence="1" type="ORF">SAMN05421541_106235</name>
</gene>
<dbReference type="EMBL" id="FONV01000006">
    <property type="protein sequence ID" value="SFF12735.1"/>
    <property type="molecule type" value="Genomic_DNA"/>
</dbReference>
<organism evidence="1 2">
    <name type="scientific">Actinoplanes philippinensis</name>
    <dbReference type="NCBI Taxonomy" id="35752"/>
    <lineage>
        <taxon>Bacteria</taxon>
        <taxon>Bacillati</taxon>
        <taxon>Actinomycetota</taxon>
        <taxon>Actinomycetes</taxon>
        <taxon>Micromonosporales</taxon>
        <taxon>Micromonosporaceae</taxon>
        <taxon>Actinoplanes</taxon>
    </lineage>
</organism>
<accession>A0A1I2G515</accession>
<dbReference type="Gene3D" id="3.20.20.70">
    <property type="entry name" value="Aldolase class I"/>
    <property type="match status" value="1"/>
</dbReference>
<dbReference type="PANTHER" id="PTHR37418:SF1">
    <property type="entry name" value="3-KETO-5-AMINOHEXANOATE CLEAVAGE PROTEIN"/>
    <property type="match status" value="1"/>
</dbReference>
<dbReference type="InterPro" id="IPR008567">
    <property type="entry name" value="BKACE"/>
</dbReference>
<dbReference type="Proteomes" id="UP000199645">
    <property type="component" value="Unassembled WGS sequence"/>
</dbReference>